<organism evidence="7 8">
    <name type="scientific">Vicia faba</name>
    <name type="common">Broad bean</name>
    <name type="synonym">Faba vulgaris</name>
    <dbReference type="NCBI Taxonomy" id="3906"/>
    <lineage>
        <taxon>Eukaryota</taxon>
        <taxon>Viridiplantae</taxon>
        <taxon>Streptophyta</taxon>
        <taxon>Embryophyta</taxon>
        <taxon>Tracheophyta</taxon>
        <taxon>Spermatophyta</taxon>
        <taxon>Magnoliopsida</taxon>
        <taxon>eudicotyledons</taxon>
        <taxon>Gunneridae</taxon>
        <taxon>Pentapetalae</taxon>
        <taxon>rosids</taxon>
        <taxon>fabids</taxon>
        <taxon>Fabales</taxon>
        <taxon>Fabaceae</taxon>
        <taxon>Papilionoideae</taxon>
        <taxon>50 kb inversion clade</taxon>
        <taxon>NPAAA clade</taxon>
        <taxon>Hologalegina</taxon>
        <taxon>IRL clade</taxon>
        <taxon>Fabeae</taxon>
        <taxon>Vicia</taxon>
    </lineage>
</organism>
<name>A0AAV1B1W7_VICFA</name>
<evidence type="ECO:0000256" key="4">
    <source>
        <dbReference type="ARBA" id="ARBA00023136"/>
    </source>
</evidence>
<gene>
    <name evidence="7" type="ORF">VFH_V177840</name>
</gene>
<protein>
    <recommendedName>
        <fullName evidence="6">Late embryogenesis abundant protein LEA-2 subgroup domain-containing protein</fullName>
    </recommendedName>
</protein>
<evidence type="ECO:0000259" key="6">
    <source>
        <dbReference type="Pfam" id="PF03168"/>
    </source>
</evidence>
<keyword evidence="2 5" id="KW-0812">Transmembrane</keyword>
<dbReference type="Proteomes" id="UP001157006">
    <property type="component" value="Chromosome 5"/>
</dbReference>
<dbReference type="AlphaFoldDB" id="A0AAV1B1W7"/>
<proteinExistence type="predicted"/>
<dbReference type="InterPro" id="IPR004864">
    <property type="entry name" value="LEA_2"/>
</dbReference>
<evidence type="ECO:0000256" key="3">
    <source>
        <dbReference type="ARBA" id="ARBA00022989"/>
    </source>
</evidence>
<evidence type="ECO:0000256" key="2">
    <source>
        <dbReference type="ARBA" id="ARBA00022692"/>
    </source>
</evidence>
<feature type="transmembrane region" description="Helical" evidence="5">
    <location>
        <begin position="20"/>
        <end position="41"/>
    </location>
</feature>
<reference evidence="7 8" key="1">
    <citation type="submission" date="2023-01" db="EMBL/GenBank/DDBJ databases">
        <authorList>
            <person name="Kreplak J."/>
        </authorList>
    </citation>
    <scope>NUCLEOTIDE SEQUENCE [LARGE SCALE GENOMIC DNA]</scope>
</reference>
<keyword evidence="4 5" id="KW-0472">Membrane</keyword>
<keyword evidence="3 5" id="KW-1133">Transmembrane helix</keyword>
<evidence type="ECO:0000256" key="5">
    <source>
        <dbReference type="SAM" id="Phobius"/>
    </source>
</evidence>
<dbReference type="EMBL" id="OX451740">
    <property type="protein sequence ID" value="CAI8615414.1"/>
    <property type="molecule type" value="Genomic_DNA"/>
</dbReference>
<sequence>MDGNEGFPAYCPSCEQVKDVLVLLAGLASSVSIIFLLVVTFSPSNLKFHITDASLTMFNLTGNNTLDYKLEANITSRNPNKNVEIYYRKLAAVAWYKDNEFARVNLPPFDQGHKNTTFLHVAFEGKGLIKLKPKQLFEYNEESRVGIFNDLAVDLDLLVRYKFQSHRTTAYYPPIVKCRRLSLLLNSNGNSSSPPSFHVTRCRSGFFFANRA</sequence>
<dbReference type="GO" id="GO:0005886">
    <property type="term" value="C:plasma membrane"/>
    <property type="evidence" value="ECO:0007669"/>
    <property type="project" value="TreeGrafter"/>
</dbReference>
<comment type="subcellular location">
    <subcellularLocation>
        <location evidence="1">Membrane</location>
        <topology evidence="1">Single-pass membrane protein</topology>
    </subcellularLocation>
</comment>
<keyword evidence="8" id="KW-1185">Reference proteome</keyword>
<evidence type="ECO:0000256" key="1">
    <source>
        <dbReference type="ARBA" id="ARBA00004167"/>
    </source>
</evidence>
<accession>A0AAV1B1W7</accession>
<evidence type="ECO:0000313" key="8">
    <source>
        <dbReference type="Proteomes" id="UP001157006"/>
    </source>
</evidence>
<dbReference type="PANTHER" id="PTHR31415:SF59">
    <property type="entry name" value="HARPIN-INDUCED 1"/>
    <property type="match status" value="1"/>
</dbReference>
<feature type="domain" description="Late embryogenesis abundant protein LEA-2 subgroup" evidence="6">
    <location>
        <begin position="74"/>
        <end position="136"/>
    </location>
</feature>
<evidence type="ECO:0000313" key="7">
    <source>
        <dbReference type="EMBL" id="CAI8615414.1"/>
    </source>
</evidence>
<dbReference type="GO" id="GO:0009506">
    <property type="term" value="C:plasmodesma"/>
    <property type="evidence" value="ECO:0007669"/>
    <property type="project" value="TreeGrafter"/>
</dbReference>
<dbReference type="InterPro" id="IPR044839">
    <property type="entry name" value="NDR1-like"/>
</dbReference>
<dbReference type="PANTHER" id="PTHR31415">
    <property type="entry name" value="OS05G0367900 PROTEIN"/>
    <property type="match status" value="1"/>
</dbReference>
<dbReference type="GO" id="GO:0098542">
    <property type="term" value="P:defense response to other organism"/>
    <property type="evidence" value="ECO:0007669"/>
    <property type="project" value="InterPro"/>
</dbReference>
<dbReference type="Pfam" id="PF03168">
    <property type="entry name" value="LEA_2"/>
    <property type="match status" value="1"/>
</dbReference>